<dbReference type="EnsemblPlants" id="OGLUM10G04080.1">
    <property type="protein sequence ID" value="OGLUM10G04080.1"/>
    <property type="gene ID" value="OGLUM10G04080"/>
</dbReference>
<protein>
    <submittedName>
        <fullName evidence="1">Uncharacterized protein</fullName>
    </submittedName>
</protein>
<reference evidence="1" key="2">
    <citation type="submission" date="2018-05" db="EMBL/GenBank/DDBJ databases">
        <title>OgluRS3 (Oryza glumaepatula Reference Sequence Version 3).</title>
        <authorList>
            <person name="Zhang J."/>
            <person name="Kudrna D."/>
            <person name="Lee S."/>
            <person name="Talag J."/>
            <person name="Welchert J."/>
            <person name="Wing R.A."/>
        </authorList>
    </citation>
    <scope>NUCLEOTIDE SEQUENCE [LARGE SCALE GENOMIC DNA]</scope>
</reference>
<evidence type="ECO:0000313" key="2">
    <source>
        <dbReference type="Proteomes" id="UP000026961"/>
    </source>
</evidence>
<reference evidence="1" key="1">
    <citation type="submission" date="2015-04" db="UniProtKB">
        <authorList>
            <consortium name="EnsemblPlants"/>
        </authorList>
    </citation>
    <scope>IDENTIFICATION</scope>
</reference>
<accession>A0A0E0B8G1</accession>
<dbReference type="HOGENOM" id="CLU_1976237_0_0_1"/>
<dbReference type="Gramene" id="OGLUM10G04080.1">
    <property type="protein sequence ID" value="OGLUM10G04080.1"/>
    <property type="gene ID" value="OGLUM10G04080"/>
</dbReference>
<keyword evidence="2" id="KW-1185">Reference proteome</keyword>
<name>A0A0E0B8G1_9ORYZ</name>
<organism evidence="1">
    <name type="scientific">Oryza glumipatula</name>
    <dbReference type="NCBI Taxonomy" id="40148"/>
    <lineage>
        <taxon>Eukaryota</taxon>
        <taxon>Viridiplantae</taxon>
        <taxon>Streptophyta</taxon>
        <taxon>Embryophyta</taxon>
        <taxon>Tracheophyta</taxon>
        <taxon>Spermatophyta</taxon>
        <taxon>Magnoliopsida</taxon>
        <taxon>Liliopsida</taxon>
        <taxon>Poales</taxon>
        <taxon>Poaceae</taxon>
        <taxon>BOP clade</taxon>
        <taxon>Oryzoideae</taxon>
        <taxon>Oryzeae</taxon>
        <taxon>Oryzinae</taxon>
        <taxon>Oryza</taxon>
    </lineage>
</organism>
<dbReference type="AlphaFoldDB" id="A0A0E0B8G1"/>
<proteinExistence type="predicted"/>
<dbReference type="Proteomes" id="UP000026961">
    <property type="component" value="Chromosome 10"/>
</dbReference>
<sequence>MELHRRPLNAACKNLRRQPIGAACKNPAIFTKTFYNFNDYYICFIIYPKTDVVMVLDPLDYSHKIAYNYYKFKGGEQTKTREKLLVHTVTSNLRALSLRLPRIERRTGFDDTSIKNVQRDLCHECCHVLDKFFDPGSILATSDEYKALREWSNVMP</sequence>
<evidence type="ECO:0000313" key="1">
    <source>
        <dbReference type="EnsemblPlants" id="OGLUM10G04080.1"/>
    </source>
</evidence>